<feature type="compositionally biased region" description="Basic and acidic residues" evidence="1">
    <location>
        <begin position="75"/>
        <end position="88"/>
    </location>
</feature>
<feature type="region of interest" description="Disordered" evidence="1">
    <location>
        <begin position="34"/>
        <end position="201"/>
    </location>
</feature>
<organism evidence="2 3">
    <name type="scientific">Neonectria magnoliae</name>
    <dbReference type="NCBI Taxonomy" id="2732573"/>
    <lineage>
        <taxon>Eukaryota</taxon>
        <taxon>Fungi</taxon>
        <taxon>Dikarya</taxon>
        <taxon>Ascomycota</taxon>
        <taxon>Pezizomycotina</taxon>
        <taxon>Sordariomycetes</taxon>
        <taxon>Hypocreomycetidae</taxon>
        <taxon>Hypocreales</taxon>
        <taxon>Nectriaceae</taxon>
        <taxon>Neonectria</taxon>
    </lineage>
</organism>
<name>A0ABR1H4C7_9HYPO</name>
<proteinExistence type="predicted"/>
<sequence length="201" mass="21882">MPPDPTPLPLAANRAALSNRISLLLASQSSVLKTMALSRPPPSSTRRAPPPVDDEADLRAARPNEGVGYVPSAKDAARVANAREERMLRGRRVAKGSGKSRRREDSESEEDVGRSALGKRKRPRRDADKVDVGGSDLNVEESTHVDMGEEAKGEEGLVQPVAIAHEHNACDVQESDEGAKKKRKRKNKNKKKKPKTTEAQV</sequence>
<comment type="caution">
    <text evidence="2">The sequence shown here is derived from an EMBL/GenBank/DDBJ whole genome shotgun (WGS) entry which is preliminary data.</text>
</comment>
<dbReference type="Proteomes" id="UP001498421">
    <property type="component" value="Unassembled WGS sequence"/>
</dbReference>
<gene>
    <name evidence="2" type="ORF">QQZ08_012185</name>
</gene>
<accession>A0ABR1H4C7</accession>
<evidence type="ECO:0000256" key="1">
    <source>
        <dbReference type="SAM" id="MobiDB-lite"/>
    </source>
</evidence>
<feature type="compositionally biased region" description="Basic residues" evidence="1">
    <location>
        <begin position="180"/>
        <end position="194"/>
    </location>
</feature>
<feature type="compositionally biased region" description="Basic residues" evidence="1">
    <location>
        <begin position="89"/>
        <end position="101"/>
    </location>
</feature>
<evidence type="ECO:0000313" key="3">
    <source>
        <dbReference type="Proteomes" id="UP001498421"/>
    </source>
</evidence>
<protein>
    <submittedName>
        <fullName evidence="2">Uncharacterized protein</fullName>
    </submittedName>
</protein>
<keyword evidence="3" id="KW-1185">Reference proteome</keyword>
<evidence type="ECO:0000313" key="2">
    <source>
        <dbReference type="EMBL" id="KAK7415917.1"/>
    </source>
</evidence>
<feature type="compositionally biased region" description="Pro residues" evidence="1">
    <location>
        <begin position="39"/>
        <end position="51"/>
    </location>
</feature>
<feature type="compositionally biased region" description="Basic and acidic residues" evidence="1">
    <location>
        <begin position="141"/>
        <end position="155"/>
    </location>
</feature>
<dbReference type="EMBL" id="JAZAVK010000224">
    <property type="protein sequence ID" value="KAK7415917.1"/>
    <property type="molecule type" value="Genomic_DNA"/>
</dbReference>
<reference evidence="2 3" key="1">
    <citation type="journal article" date="2025" name="Microbiol. Resour. Announc.">
        <title>Draft genome sequences for Neonectria magnoliae and Neonectria punicea, canker pathogens of Liriodendron tulipifera and Acer saccharum in West Virginia.</title>
        <authorList>
            <person name="Petronek H.M."/>
            <person name="Kasson M.T."/>
            <person name="Metheny A.M."/>
            <person name="Stauder C.M."/>
            <person name="Lovett B."/>
            <person name="Lynch S.C."/>
            <person name="Garnas J.R."/>
            <person name="Kasson L.R."/>
            <person name="Stajich J.E."/>
        </authorList>
    </citation>
    <scope>NUCLEOTIDE SEQUENCE [LARGE SCALE GENOMIC DNA]</scope>
    <source>
        <strain evidence="2 3">NRRL 64651</strain>
    </source>
</reference>